<dbReference type="EMBL" id="MFGA01000020">
    <property type="protein sequence ID" value="OGF20736.1"/>
    <property type="molecule type" value="Genomic_DNA"/>
</dbReference>
<evidence type="ECO:0000313" key="2">
    <source>
        <dbReference type="EMBL" id="OGF20736.1"/>
    </source>
</evidence>
<dbReference type="InterPro" id="IPR032690">
    <property type="entry name" value="CarS"/>
</dbReference>
<proteinExistence type="predicted"/>
<feature type="transmembrane region" description="Helical" evidence="1">
    <location>
        <begin position="94"/>
        <end position="114"/>
    </location>
</feature>
<evidence type="ECO:0000313" key="3">
    <source>
        <dbReference type="Proteomes" id="UP000177407"/>
    </source>
</evidence>
<feature type="transmembrane region" description="Helical" evidence="1">
    <location>
        <begin position="126"/>
        <end position="147"/>
    </location>
</feature>
<evidence type="ECO:0008006" key="4">
    <source>
        <dbReference type="Google" id="ProtNLM"/>
    </source>
</evidence>
<feature type="transmembrane region" description="Helical" evidence="1">
    <location>
        <begin position="56"/>
        <end position="74"/>
    </location>
</feature>
<dbReference type="PANTHER" id="PTHR39650">
    <property type="entry name" value="CDP-ARCHAEOL SYNTHASE"/>
    <property type="match status" value="1"/>
</dbReference>
<dbReference type="Proteomes" id="UP000177407">
    <property type="component" value="Unassembled WGS sequence"/>
</dbReference>
<dbReference type="PANTHER" id="PTHR39650:SF1">
    <property type="entry name" value="CDP-ARCHAEOL SYNTHASE"/>
    <property type="match status" value="1"/>
</dbReference>
<organism evidence="2 3">
    <name type="scientific">Candidatus Falkowbacteria bacterium RIFOXYA2_FULL_38_12</name>
    <dbReference type="NCBI Taxonomy" id="1797993"/>
    <lineage>
        <taxon>Bacteria</taxon>
        <taxon>Candidatus Falkowiibacteriota</taxon>
    </lineage>
</organism>
<sequence length="181" mass="20956">MILIKCLYFMLPAYLANMAPIFAQKSGILKFLDKPIDGGRKVKGEPVFGENKTWRGFVVGIIAAIFMIWVQYFLYKIPFFQNWSLMNYSEINLWLGGFLFGFGALFGDLVKSFFKRRFRIHSGTPWIPFDQMDFILGSLIFILPVYFPSLLETVIILAASPFLHILANNLGFYLQLKKTKW</sequence>
<reference evidence="2 3" key="1">
    <citation type="journal article" date="2016" name="Nat. Commun.">
        <title>Thousands of microbial genomes shed light on interconnected biogeochemical processes in an aquifer system.</title>
        <authorList>
            <person name="Anantharaman K."/>
            <person name="Brown C.T."/>
            <person name="Hug L.A."/>
            <person name="Sharon I."/>
            <person name="Castelle C.J."/>
            <person name="Probst A.J."/>
            <person name="Thomas B.C."/>
            <person name="Singh A."/>
            <person name="Wilkins M.J."/>
            <person name="Karaoz U."/>
            <person name="Brodie E.L."/>
            <person name="Williams K.H."/>
            <person name="Hubbard S.S."/>
            <person name="Banfield J.F."/>
        </authorList>
    </citation>
    <scope>NUCLEOTIDE SEQUENCE [LARGE SCALE GENOMIC DNA]</scope>
</reference>
<dbReference type="AlphaFoldDB" id="A0A1F5S269"/>
<evidence type="ECO:0000256" key="1">
    <source>
        <dbReference type="SAM" id="Phobius"/>
    </source>
</evidence>
<keyword evidence="1" id="KW-0472">Membrane</keyword>
<name>A0A1F5S269_9BACT</name>
<keyword evidence="1" id="KW-0812">Transmembrane</keyword>
<accession>A0A1F5S269</accession>
<gene>
    <name evidence="2" type="ORF">A2257_03105</name>
</gene>
<comment type="caution">
    <text evidence="2">The sequence shown here is derived from an EMBL/GenBank/DDBJ whole genome shotgun (WGS) entry which is preliminary data.</text>
</comment>
<protein>
    <recommendedName>
        <fullName evidence="4">CDP-2,3-bis-(O-geranylgeranyl)-sn-glycerol synthase</fullName>
    </recommendedName>
</protein>
<dbReference type="Pfam" id="PF01864">
    <property type="entry name" value="CarS-like"/>
    <property type="match status" value="1"/>
</dbReference>
<keyword evidence="1" id="KW-1133">Transmembrane helix</keyword>